<dbReference type="STRING" id="1121883.SAMN02745226_00683"/>
<evidence type="ECO:0000313" key="3">
    <source>
        <dbReference type="EMBL" id="SHN55661.1"/>
    </source>
</evidence>
<dbReference type="PANTHER" id="PTHR45138:SF9">
    <property type="entry name" value="DIGUANYLATE CYCLASE DGCM-RELATED"/>
    <property type="match status" value="1"/>
</dbReference>
<dbReference type="PROSITE" id="PS50887">
    <property type="entry name" value="GGDEF"/>
    <property type="match status" value="1"/>
</dbReference>
<sequence length="1235" mass="143974">MVDAKSEHPKLIRSFPSVFVENFDDFVISINSYTFSSRFLIPTTIEISRKNDSCSVFFNHFGEKPILTGNQHVISLSELERTNLINSLLRIAKFVFFDNIPPFPAYTLYDIYAYATEFFFSPPFVLNNEVWRQVIENPHVVGDYIFIDEEFLTTGRFNKASTMRILADLIDFFDLKKEFTQISSKMRAFEIGEEDFIYHGNEIEFARNIVEKIASESSLREVFCIDTKDVYKIFKDYISVVEYHIRKSTQYAVLYLGNDFTNILRQLLSKYSSLIADEEKISLTKCLYNVCKFDSVVEELIPILKRFKKMILIIKDLDNCSPLISRFLGILDDLKMEAGVLAFKSSRADVVYNLDVDRSNAAQDFSRYETHIEEATLERDDLYIALLGYRFNKHDLAVLEKVLGKSLESNVYRLQASGLLRTDDGEYIVSENLKKVLSEIDEKEVREIHLKLAKEYSKSISPYTLNLKKAAEHYEYAGSKTSAVVTYLMFIRNAMSNYNFSQTVILNVFETLWNILQDINRTDLYAFHKLRLEFEYRTNKKVFDAVVPKKEKGIYAYLRAYELFVNEKYTECIEFIDGLLNSESCTDYVRYNLIFLKERAYLVLHDRLEDEKQISDIAQNISAVNLPWMELKAKMFWLLGNSKSYSDSRKARDYLQMAEPIAKEHNLEHILIDIYNTLGIVYDGTLLSTMYFQEAIRTAQKIGYTKRALVPRLNLVRELLYFGKFDDLERELSGVSLSLSNELSPSDRAYFNRLRGMIYTYLRKYEDGLKYFEEAYEIEKQHNLPHASLRARILHELICGNYENAKTIIIENYDDQAIHVRGFEFLIKLVLAKDDNEFLQNWLAYKNSPYNLLREEMLFIFSEQLTRLDPKGFVDEITKWERLFGSQLVKLSLLYVLLAKANYYKALNNSVKFELTKLEISRLLSEMGIRESFSEYSFDKYSERIPSNELYPIADMLYVLKSVDSDVSLEDVVRITSNVMVNVFKPNRLYVSVLDKKYNFDISVGLLPKFGEKSYLNFEPVEVYIKEKIDKDCEYAIYMSSERHVHDVTEQQKLMNNVILLEELFSGQLRGLIYRERATMDPLTGLYNRWKFNSIFDEYMQNSKTSGEEFSVFLCDVDSFKKINDTYGHLKGDEVLRVLAKILEENIESAGIVARYGGEEFVGILKGDKDKCVTLCENVRRIIEDKSAELLGFKVTMSFGISSCREKETKSEILGLADQRLYKAKEIGKNRVCYD</sequence>
<dbReference type="GO" id="GO:0005886">
    <property type="term" value="C:plasma membrane"/>
    <property type="evidence" value="ECO:0007669"/>
    <property type="project" value="TreeGrafter"/>
</dbReference>
<dbReference type="InterPro" id="IPR000160">
    <property type="entry name" value="GGDEF_dom"/>
</dbReference>
<dbReference type="PANTHER" id="PTHR45138">
    <property type="entry name" value="REGULATORY COMPONENTS OF SENSORY TRANSDUCTION SYSTEM"/>
    <property type="match status" value="1"/>
</dbReference>
<dbReference type="InterPro" id="IPR043128">
    <property type="entry name" value="Rev_trsase/Diguanyl_cyclase"/>
</dbReference>
<dbReference type="RefSeq" id="WP_072758384.1">
    <property type="nucleotide sequence ID" value="NZ_FRDJ01000003.1"/>
</dbReference>
<dbReference type="OrthoDB" id="38958at2"/>
<dbReference type="Proteomes" id="UP000184207">
    <property type="component" value="Unassembled WGS sequence"/>
</dbReference>
<proteinExistence type="predicted"/>
<dbReference type="InterPro" id="IPR050469">
    <property type="entry name" value="Diguanylate_Cyclase"/>
</dbReference>
<dbReference type="SUPFAM" id="SSF55073">
    <property type="entry name" value="Nucleotide cyclase"/>
    <property type="match status" value="1"/>
</dbReference>
<dbReference type="NCBIfam" id="TIGR00254">
    <property type="entry name" value="GGDEF"/>
    <property type="match status" value="1"/>
</dbReference>
<feature type="repeat" description="TPR" evidence="1">
    <location>
        <begin position="749"/>
        <end position="782"/>
    </location>
</feature>
<protein>
    <submittedName>
        <fullName evidence="3">Diguanylate cyclase (GGDEF) domain-containing protein</fullName>
    </submittedName>
</protein>
<feature type="domain" description="GGDEF" evidence="2">
    <location>
        <begin position="1108"/>
        <end position="1235"/>
    </location>
</feature>
<dbReference type="AlphaFoldDB" id="A0A1M7SAW5"/>
<dbReference type="GO" id="GO:0043709">
    <property type="term" value="P:cell adhesion involved in single-species biofilm formation"/>
    <property type="evidence" value="ECO:0007669"/>
    <property type="project" value="TreeGrafter"/>
</dbReference>
<dbReference type="GO" id="GO:0052621">
    <property type="term" value="F:diguanylate cyclase activity"/>
    <property type="evidence" value="ECO:0007669"/>
    <property type="project" value="TreeGrafter"/>
</dbReference>
<dbReference type="EMBL" id="FRDJ01000003">
    <property type="protein sequence ID" value="SHN55661.1"/>
    <property type="molecule type" value="Genomic_DNA"/>
</dbReference>
<evidence type="ECO:0000256" key="1">
    <source>
        <dbReference type="PROSITE-ProRule" id="PRU00339"/>
    </source>
</evidence>
<dbReference type="InterPro" id="IPR029787">
    <property type="entry name" value="Nucleotide_cyclase"/>
</dbReference>
<dbReference type="SMART" id="SM00267">
    <property type="entry name" value="GGDEF"/>
    <property type="match status" value="1"/>
</dbReference>
<gene>
    <name evidence="3" type="ORF">SAMN02745226_00683</name>
</gene>
<dbReference type="GO" id="GO:1902201">
    <property type="term" value="P:negative regulation of bacterial-type flagellum-dependent cell motility"/>
    <property type="evidence" value="ECO:0007669"/>
    <property type="project" value="TreeGrafter"/>
</dbReference>
<organism evidence="3 4">
    <name type="scientific">Fervidobacterium gondwanense DSM 13020</name>
    <dbReference type="NCBI Taxonomy" id="1121883"/>
    <lineage>
        <taxon>Bacteria</taxon>
        <taxon>Thermotogati</taxon>
        <taxon>Thermotogota</taxon>
        <taxon>Thermotogae</taxon>
        <taxon>Thermotogales</taxon>
        <taxon>Fervidobacteriaceae</taxon>
        <taxon>Fervidobacterium</taxon>
    </lineage>
</organism>
<keyword evidence="4" id="KW-1185">Reference proteome</keyword>
<keyword evidence="1" id="KW-0802">TPR repeat</keyword>
<accession>A0A1M7SAW5</accession>
<dbReference type="PROSITE" id="PS50005">
    <property type="entry name" value="TPR"/>
    <property type="match status" value="1"/>
</dbReference>
<dbReference type="Gene3D" id="1.25.40.10">
    <property type="entry name" value="Tetratricopeptide repeat domain"/>
    <property type="match status" value="1"/>
</dbReference>
<dbReference type="Pfam" id="PF00990">
    <property type="entry name" value="GGDEF"/>
    <property type="match status" value="1"/>
</dbReference>
<dbReference type="InterPro" id="IPR019734">
    <property type="entry name" value="TPR_rpt"/>
</dbReference>
<evidence type="ECO:0000259" key="2">
    <source>
        <dbReference type="PROSITE" id="PS50887"/>
    </source>
</evidence>
<name>A0A1M7SAW5_FERGO</name>
<evidence type="ECO:0000313" key="4">
    <source>
        <dbReference type="Proteomes" id="UP000184207"/>
    </source>
</evidence>
<dbReference type="FunFam" id="3.30.70.270:FF:000001">
    <property type="entry name" value="Diguanylate cyclase domain protein"/>
    <property type="match status" value="1"/>
</dbReference>
<dbReference type="CDD" id="cd01949">
    <property type="entry name" value="GGDEF"/>
    <property type="match status" value="1"/>
</dbReference>
<dbReference type="InterPro" id="IPR011990">
    <property type="entry name" value="TPR-like_helical_dom_sf"/>
</dbReference>
<reference evidence="4" key="1">
    <citation type="submission" date="2016-12" db="EMBL/GenBank/DDBJ databases">
        <authorList>
            <person name="Varghese N."/>
            <person name="Submissions S."/>
        </authorList>
    </citation>
    <scope>NUCLEOTIDE SEQUENCE [LARGE SCALE GENOMIC DNA]</scope>
    <source>
        <strain evidence="4">DSM 13020</strain>
    </source>
</reference>
<dbReference type="Gene3D" id="3.30.70.270">
    <property type="match status" value="1"/>
</dbReference>